<dbReference type="InterPro" id="IPR007267">
    <property type="entry name" value="GtrA_DPMS_TM"/>
</dbReference>
<comment type="subcellular location">
    <subcellularLocation>
        <location evidence="1">Membrane</location>
        <topology evidence="1">Multi-pass membrane protein</topology>
    </subcellularLocation>
</comment>
<keyword evidence="4 6" id="KW-1133">Transmembrane helix</keyword>
<evidence type="ECO:0000313" key="8">
    <source>
        <dbReference type="EMBL" id="SOE17851.1"/>
    </source>
</evidence>
<reference evidence="9" key="1">
    <citation type="submission" date="2017-08" db="EMBL/GenBank/DDBJ databases">
        <authorList>
            <person name="Varghese N."/>
            <person name="Submissions S."/>
        </authorList>
    </citation>
    <scope>NUCLEOTIDE SEQUENCE [LARGE SCALE GENOMIC DNA]</scope>
    <source>
        <strain evidence="9">KCTC 23107</strain>
    </source>
</reference>
<dbReference type="GO" id="GO:0000271">
    <property type="term" value="P:polysaccharide biosynthetic process"/>
    <property type="evidence" value="ECO:0007669"/>
    <property type="project" value="InterPro"/>
</dbReference>
<organism evidence="8 9">
    <name type="scientific">Hoeflea halophila</name>
    <dbReference type="NCBI Taxonomy" id="714899"/>
    <lineage>
        <taxon>Bacteria</taxon>
        <taxon>Pseudomonadati</taxon>
        <taxon>Pseudomonadota</taxon>
        <taxon>Alphaproteobacteria</taxon>
        <taxon>Hyphomicrobiales</taxon>
        <taxon>Rhizobiaceae</taxon>
        <taxon>Hoeflea</taxon>
    </lineage>
</organism>
<evidence type="ECO:0000256" key="4">
    <source>
        <dbReference type="ARBA" id="ARBA00022989"/>
    </source>
</evidence>
<proteinExistence type="inferred from homology"/>
<feature type="transmembrane region" description="Helical" evidence="6">
    <location>
        <begin position="38"/>
        <end position="59"/>
    </location>
</feature>
<evidence type="ECO:0000256" key="5">
    <source>
        <dbReference type="ARBA" id="ARBA00023136"/>
    </source>
</evidence>
<dbReference type="Proteomes" id="UP000219465">
    <property type="component" value="Unassembled WGS sequence"/>
</dbReference>
<evidence type="ECO:0000256" key="1">
    <source>
        <dbReference type="ARBA" id="ARBA00004141"/>
    </source>
</evidence>
<dbReference type="PANTHER" id="PTHR38459:SF1">
    <property type="entry name" value="PROPHAGE BACTOPRENOL-LINKED GLUCOSE TRANSLOCASE HOMOLOG"/>
    <property type="match status" value="1"/>
</dbReference>
<evidence type="ECO:0000259" key="7">
    <source>
        <dbReference type="Pfam" id="PF04138"/>
    </source>
</evidence>
<dbReference type="AlphaFoldDB" id="A0A286ICQ1"/>
<name>A0A286ICQ1_9HYPH</name>
<feature type="transmembrane region" description="Helical" evidence="6">
    <location>
        <begin position="71"/>
        <end position="93"/>
    </location>
</feature>
<evidence type="ECO:0000256" key="2">
    <source>
        <dbReference type="ARBA" id="ARBA00009399"/>
    </source>
</evidence>
<dbReference type="OrthoDB" id="7360864at2"/>
<feature type="domain" description="GtrA/DPMS transmembrane" evidence="7">
    <location>
        <begin position="7"/>
        <end position="122"/>
    </location>
</feature>
<feature type="transmembrane region" description="Helical" evidence="6">
    <location>
        <begin position="7"/>
        <end position="26"/>
    </location>
</feature>
<comment type="similarity">
    <text evidence="2">Belongs to the GtrA family.</text>
</comment>
<dbReference type="PANTHER" id="PTHR38459">
    <property type="entry name" value="PROPHAGE BACTOPRENOL-LINKED GLUCOSE TRANSLOCASE HOMOLOG"/>
    <property type="match status" value="1"/>
</dbReference>
<accession>A0A286ICQ1</accession>
<keyword evidence="9" id="KW-1185">Reference proteome</keyword>
<evidence type="ECO:0000256" key="6">
    <source>
        <dbReference type="SAM" id="Phobius"/>
    </source>
</evidence>
<keyword evidence="3 6" id="KW-0812">Transmembrane</keyword>
<protein>
    <submittedName>
        <fullName evidence="8">Putative flippase GtrA</fullName>
    </submittedName>
</protein>
<gene>
    <name evidence="8" type="ORF">SAMN05877838_2756</name>
</gene>
<sequence length="128" mass="13930">MKKLTFFLFAGAIGFVVDMGMLWLLIEFRMLDPFSARAPAIGAALFCTYMINRTFTFGASHRKVAVEGVRYGSVGLISTLINYCVYSGLLLTLPGLSPYIALILGSGSATSFAYLGYSRFVFGRGPDL</sequence>
<dbReference type="RefSeq" id="WP_097108349.1">
    <property type="nucleotide sequence ID" value="NZ_OCPC01000004.1"/>
</dbReference>
<keyword evidence="5 6" id="KW-0472">Membrane</keyword>
<dbReference type="Pfam" id="PF04138">
    <property type="entry name" value="GtrA_DPMS_TM"/>
    <property type="match status" value="1"/>
</dbReference>
<evidence type="ECO:0000256" key="3">
    <source>
        <dbReference type="ARBA" id="ARBA00022692"/>
    </source>
</evidence>
<feature type="transmembrane region" description="Helical" evidence="6">
    <location>
        <begin position="99"/>
        <end position="117"/>
    </location>
</feature>
<dbReference type="EMBL" id="OCPC01000004">
    <property type="protein sequence ID" value="SOE17851.1"/>
    <property type="molecule type" value="Genomic_DNA"/>
</dbReference>
<dbReference type="InterPro" id="IPR051401">
    <property type="entry name" value="GtrA_CellWall_Glycosyl"/>
</dbReference>
<evidence type="ECO:0000313" key="9">
    <source>
        <dbReference type="Proteomes" id="UP000219465"/>
    </source>
</evidence>
<dbReference type="GO" id="GO:0005886">
    <property type="term" value="C:plasma membrane"/>
    <property type="evidence" value="ECO:0007669"/>
    <property type="project" value="TreeGrafter"/>
</dbReference>